<dbReference type="Proteomes" id="UP001165960">
    <property type="component" value="Unassembled WGS sequence"/>
</dbReference>
<protein>
    <submittedName>
        <fullName evidence="1">Uncharacterized protein</fullName>
    </submittedName>
</protein>
<reference evidence="1" key="1">
    <citation type="submission" date="2022-04" db="EMBL/GenBank/DDBJ databases">
        <title>Genome of the entomopathogenic fungus Entomophthora muscae.</title>
        <authorList>
            <person name="Elya C."/>
            <person name="Lovett B.R."/>
            <person name="Lee E."/>
            <person name="Macias A.M."/>
            <person name="Hajek A.E."/>
            <person name="De Bivort B.L."/>
            <person name="Kasson M.T."/>
            <person name="De Fine Licht H.H."/>
            <person name="Stajich J.E."/>
        </authorList>
    </citation>
    <scope>NUCLEOTIDE SEQUENCE</scope>
    <source>
        <strain evidence="1">Berkeley</strain>
    </source>
</reference>
<comment type="caution">
    <text evidence="1">The sequence shown here is derived from an EMBL/GenBank/DDBJ whole genome shotgun (WGS) entry which is preliminary data.</text>
</comment>
<organism evidence="1 2">
    <name type="scientific">Entomophthora muscae</name>
    <dbReference type="NCBI Taxonomy" id="34485"/>
    <lineage>
        <taxon>Eukaryota</taxon>
        <taxon>Fungi</taxon>
        <taxon>Fungi incertae sedis</taxon>
        <taxon>Zoopagomycota</taxon>
        <taxon>Entomophthoromycotina</taxon>
        <taxon>Entomophthoromycetes</taxon>
        <taxon>Entomophthorales</taxon>
        <taxon>Entomophthoraceae</taxon>
        <taxon>Entomophthora</taxon>
    </lineage>
</organism>
<accession>A0ACC2TAB2</accession>
<evidence type="ECO:0000313" key="1">
    <source>
        <dbReference type="EMBL" id="KAJ9071575.1"/>
    </source>
</evidence>
<keyword evidence="2" id="KW-1185">Reference proteome</keyword>
<proteinExistence type="predicted"/>
<gene>
    <name evidence="1" type="ORF">DSO57_1035601</name>
</gene>
<dbReference type="EMBL" id="QTSX02003159">
    <property type="protein sequence ID" value="KAJ9071575.1"/>
    <property type="molecule type" value="Genomic_DNA"/>
</dbReference>
<sequence>PITLPVTLRPNCLQETVIVNELTSAQLFGVLYIMFAGLVDSMVPINGSWALLGKLFSYIMKLAHILWWACPSGPTGCLPTSSPELAGSLTVLNKLRDYKDW</sequence>
<name>A0ACC2TAB2_9FUNG</name>
<feature type="non-terminal residue" evidence="1">
    <location>
        <position position="1"/>
    </location>
</feature>
<evidence type="ECO:0000313" key="2">
    <source>
        <dbReference type="Proteomes" id="UP001165960"/>
    </source>
</evidence>